<dbReference type="PANTHER" id="PTHR38658">
    <property type="entry name" value="OXPP CYCLE PROTEIN OPCA-RELATED"/>
    <property type="match status" value="1"/>
</dbReference>
<dbReference type="STRING" id="1146883.BLASA_3231"/>
<evidence type="ECO:0000313" key="4">
    <source>
        <dbReference type="EMBL" id="CCG04099.1"/>
    </source>
</evidence>
<dbReference type="PANTHER" id="PTHR38658:SF1">
    <property type="entry name" value="OXPP CYCLE PROTEIN OPCA-RELATED"/>
    <property type="match status" value="1"/>
</dbReference>
<dbReference type="InterPro" id="IPR004555">
    <property type="entry name" value="G6PDH_assembly_OpcA"/>
</dbReference>
<keyword evidence="5" id="KW-1185">Reference proteome</keyword>
<dbReference type="KEGG" id="bsd:BLASA_3231"/>
<dbReference type="HOGENOM" id="CLU_046988_1_0_11"/>
<feature type="domain" description="Glucose-6-phosphate dehydrogenase assembly protein OpcA C-terminal" evidence="3">
    <location>
        <begin position="165"/>
        <end position="305"/>
    </location>
</feature>
<dbReference type="Pfam" id="PF10128">
    <property type="entry name" value="OpcA_G6PD_assem"/>
    <property type="match status" value="1"/>
</dbReference>
<dbReference type="EMBL" id="FO117623">
    <property type="protein sequence ID" value="CCG04099.1"/>
    <property type="molecule type" value="Genomic_DNA"/>
</dbReference>
<feature type="region of interest" description="Disordered" evidence="1">
    <location>
        <begin position="325"/>
        <end position="345"/>
    </location>
</feature>
<dbReference type="eggNOG" id="COG3429">
    <property type="taxonomic scope" value="Bacteria"/>
</dbReference>
<evidence type="ECO:0000256" key="1">
    <source>
        <dbReference type="SAM" id="MobiDB-lite"/>
    </source>
</evidence>
<evidence type="ECO:0000313" key="5">
    <source>
        <dbReference type="Proteomes" id="UP000007517"/>
    </source>
</evidence>
<name>H6RQD2_BLASD</name>
<accession>H6RQD2</accession>
<organism evidence="4 5">
    <name type="scientific">Blastococcus saxobsidens (strain DD2)</name>
    <dbReference type="NCBI Taxonomy" id="1146883"/>
    <lineage>
        <taxon>Bacteria</taxon>
        <taxon>Bacillati</taxon>
        <taxon>Actinomycetota</taxon>
        <taxon>Actinomycetes</taxon>
        <taxon>Geodermatophilales</taxon>
        <taxon>Geodermatophilaceae</taxon>
        <taxon>Blastococcus</taxon>
    </lineage>
</organism>
<feature type="domain" description="Glucose-6-phosphate dehydrogenase assembly protein OpcA N-terminal" evidence="2">
    <location>
        <begin position="50"/>
        <end position="160"/>
    </location>
</feature>
<protein>
    <submittedName>
        <fullName evidence="4">Glucose-6-P dehydrogenase subunit</fullName>
    </submittedName>
</protein>
<dbReference type="Pfam" id="PF20171">
    <property type="entry name" value="OpcA_G6PD_C"/>
    <property type="match status" value="1"/>
</dbReference>
<dbReference type="AlphaFoldDB" id="H6RQD2"/>
<reference evidence="5" key="2">
    <citation type="submission" date="2012-02" db="EMBL/GenBank/DDBJ databases">
        <title>Complete genome sequence of Blastococcus saxobsidens strain DD2.</title>
        <authorList>
            <person name="Genoscope."/>
        </authorList>
    </citation>
    <scope>NUCLEOTIDE SEQUENCE [LARGE SCALE GENOMIC DNA]</scope>
    <source>
        <strain evidence="5">DD2</strain>
    </source>
</reference>
<dbReference type="Proteomes" id="UP000007517">
    <property type="component" value="Chromosome"/>
</dbReference>
<reference evidence="4 5" key="1">
    <citation type="journal article" date="2012" name="J. Bacteriol.">
        <title>Genome Sequence of Blastococcus saxobsidens DD2, a Stone-Inhabiting Bacterium.</title>
        <authorList>
            <person name="Chouaia B."/>
            <person name="Crotti E."/>
            <person name="Brusetti L."/>
            <person name="Daffonchio D."/>
            <person name="Essoussi I."/>
            <person name="Nouioui I."/>
            <person name="Sbissi I."/>
            <person name="Ghodhbane-Gtari F."/>
            <person name="Gtari M."/>
            <person name="Vacherie B."/>
            <person name="Barbe V."/>
            <person name="Medigue C."/>
            <person name="Gury J."/>
            <person name="Pujic P."/>
            <person name="Normand P."/>
        </authorList>
    </citation>
    <scope>NUCLEOTIDE SEQUENCE [LARGE SCALE GENOMIC DNA]</scope>
    <source>
        <strain evidence="4 5">DD2</strain>
    </source>
</reference>
<evidence type="ECO:0000259" key="3">
    <source>
        <dbReference type="Pfam" id="PF20171"/>
    </source>
</evidence>
<feature type="compositionally biased region" description="Basic and acidic residues" evidence="1">
    <location>
        <begin position="325"/>
        <end position="338"/>
    </location>
</feature>
<proteinExistence type="predicted"/>
<dbReference type="InterPro" id="IPR046802">
    <property type="entry name" value="OpcA_G6PD_C"/>
</dbReference>
<evidence type="ECO:0000259" key="2">
    <source>
        <dbReference type="Pfam" id="PF10128"/>
    </source>
</evidence>
<sequence length="345" mass="36878">MTTLWDTTGSAVVKELAAQRRTGGAVLSGVALTLVVVADESRVAEAEEAATHAAEMHPCRVLVVVRRQIDAPGPRLDAEVVIGGRLGPGEAVVMRMYGRLALHAESVVLPLLAADAPVVTWWHGAPPERMATDALSVFAHRRITDSSLAEDPLTALRLRAEDYAPGDTDLAWTRTTAWRTALASTLDSVSGRRGDSVRALGGSIQGDPGNATARLLAGWVSSRSSCPVDITEDSRRSGPSGVTAVALDLDHDERVEIRADHRGGAVISQPHRPDSTVALPERVLGDLLSEELRRLDPDEPYSEALEATTAVRGLADRPRVREHVWFDPAARQDTDHPTAPEGATP</sequence>
<gene>
    <name evidence="4" type="primary">opcA</name>
    <name evidence="4" type="ordered locus">BLASA_3231</name>
</gene>
<dbReference type="InterPro" id="IPR046801">
    <property type="entry name" value="OpcA_G6PD_N"/>
</dbReference>
<dbReference type="RefSeq" id="WP_014376978.1">
    <property type="nucleotide sequence ID" value="NC_016943.1"/>
</dbReference>